<keyword evidence="7" id="KW-0032">Aminotransferase</keyword>
<comment type="similarity">
    <text evidence="1">In the C-terminal section; belongs to the class-I pyridoxal-phosphate-dependent aminotransferase family.</text>
</comment>
<gene>
    <name evidence="7" type="ORF">ADIMK_2559</name>
</gene>
<dbReference type="EC" id="2.6.1.1" evidence="7"/>
<dbReference type="Pfam" id="PF00155">
    <property type="entry name" value="Aminotran_1_2"/>
    <property type="match status" value="1"/>
</dbReference>
<dbReference type="SUPFAM" id="SSF53383">
    <property type="entry name" value="PLP-dependent transferases"/>
    <property type="match status" value="1"/>
</dbReference>
<dbReference type="PANTHER" id="PTHR46577:SF2">
    <property type="entry name" value="TRANSCRIPTIONAL REGULATORY PROTEIN"/>
    <property type="match status" value="1"/>
</dbReference>
<dbReference type="Gene3D" id="3.40.640.10">
    <property type="entry name" value="Type I PLP-dependent aspartate aminotransferase-like (Major domain)"/>
    <property type="match status" value="1"/>
</dbReference>
<evidence type="ECO:0000256" key="1">
    <source>
        <dbReference type="ARBA" id="ARBA00005384"/>
    </source>
</evidence>
<evidence type="ECO:0000256" key="2">
    <source>
        <dbReference type="ARBA" id="ARBA00022898"/>
    </source>
</evidence>
<keyword evidence="3" id="KW-0805">Transcription regulation</keyword>
<dbReference type="Pfam" id="PF00392">
    <property type="entry name" value="GntR"/>
    <property type="match status" value="1"/>
</dbReference>
<dbReference type="CDD" id="cd00609">
    <property type="entry name" value="AAT_like"/>
    <property type="match status" value="1"/>
</dbReference>
<name>A0A081FWY0_9GAMM</name>
<reference evidence="7 8" key="1">
    <citation type="submission" date="2014-04" db="EMBL/GenBank/DDBJ databases">
        <title>Marinobacterium kochiensis sp. nov., isolated from sediment sample collected from Kochi backwaters in Kerala, India.</title>
        <authorList>
            <person name="Singh A."/>
            <person name="Pinnaka A.K."/>
        </authorList>
    </citation>
    <scope>NUCLEOTIDE SEQUENCE [LARGE SCALE GENOMIC DNA]</scope>
    <source>
        <strain evidence="7 8">AK27</strain>
    </source>
</reference>
<dbReference type="STRING" id="1232683.ADIMK_2559"/>
<dbReference type="InterPro" id="IPR000524">
    <property type="entry name" value="Tscrpt_reg_HTH_GntR"/>
</dbReference>
<dbReference type="AlphaFoldDB" id="A0A081FWY0"/>
<dbReference type="PANTHER" id="PTHR46577">
    <property type="entry name" value="HTH-TYPE TRANSCRIPTIONAL REGULATORY PROTEIN GABR"/>
    <property type="match status" value="1"/>
</dbReference>
<dbReference type="GO" id="GO:0003677">
    <property type="term" value="F:DNA binding"/>
    <property type="evidence" value="ECO:0007669"/>
    <property type="project" value="UniProtKB-KW"/>
</dbReference>
<dbReference type="Gene3D" id="1.10.10.10">
    <property type="entry name" value="Winged helix-like DNA-binding domain superfamily/Winged helix DNA-binding domain"/>
    <property type="match status" value="1"/>
</dbReference>
<dbReference type="SMART" id="SM00345">
    <property type="entry name" value="HTH_GNTR"/>
    <property type="match status" value="1"/>
</dbReference>
<organism evidence="7 8">
    <name type="scientific">Marinobacterium lacunae</name>
    <dbReference type="NCBI Taxonomy" id="1232683"/>
    <lineage>
        <taxon>Bacteria</taxon>
        <taxon>Pseudomonadati</taxon>
        <taxon>Pseudomonadota</taxon>
        <taxon>Gammaproteobacteria</taxon>
        <taxon>Oceanospirillales</taxon>
        <taxon>Oceanospirillaceae</taxon>
        <taxon>Marinobacterium</taxon>
    </lineage>
</organism>
<comment type="caution">
    <text evidence="7">The sequence shown here is derived from an EMBL/GenBank/DDBJ whole genome shotgun (WGS) entry which is preliminary data.</text>
</comment>
<dbReference type="InterPro" id="IPR004839">
    <property type="entry name" value="Aminotransferase_I/II_large"/>
</dbReference>
<evidence type="ECO:0000313" key="8">
    <source>
        <dbReference type="Proteomes" id="UP000028252"/>
    </source>
</evidence>
<keyword evidence="4" id="KW-0238">DNA-binding</keyword>
<keyword evidence="2" id="KW-0663">Pyridoxal phosphate</keyword>
<protein>
    <submittedName>
        <fullName evidence="7">Transcriptional regulator, GntR family domain</fullName>
        <ecNumber evidence="7">2.6.1.1</ecNumber>
    </submittedName>
</protein>
<sequence>MIEIGSGIKKIIIMGTDGRGPEMGADYRYRQLESWLLQGIEEQRWRLGERLPSIRTLCQEHSLSKATVQHALQRLEAQGLVEARPKSGYFVALQPNAVKKPVSRSRIEAPRPVSVNELLLDIMGRSAAFDLLPDLHAGDLPPSIVALNRSIGRALRRQKGDDYQYYDAPAGDIGLREQLSLHSARRGWAVPPDQLCVTSGCQHALFLALMACCERGDVVAVESPGFYGVLQLLEQLELRVVEVPTSVETGMDIEALEEVLERWKVKACIVSPAFATPGGALMPSESKSRLLALAERHDLAVIEDDIYADTALGSAPDPLKAMDRDDRVILCSSFSKSLSRDLRLGWVSGARWHDRILRLKLVTQLASSRYLQQGVADYMADGSFASHLRRQRNELRERRDRLIASLQAWSTGLRVSVPLGGLAVWVELPTSFDTLASYPKALEEGVVITPGPLFSVSGQFRNCLRISYAHPWDARRTAALNRLPELFVQL</sequence>
<evidence type="ECO:0000256" key="3">
    <source>
        <dbReference type="ARBA" id="ARBA00023015"/>
    </source>
</evidence>
<dbReference type="InterPro" id="IPR015424">
    <property type="entry name" value="PyrdxlP-dep_Trfase"/>
</dbReference>
<evidence type="ECO:0000256" key="4">
    <source>
        <dbReference type="ARBA" id="ARBA00023125"/>
    </source>
</evidence>
<keyword evidence="5" id="KW-0804">Transcription</keyword>
<proteinExistence type="inferred from homology"/>
<dbReference type="Gene3D" id="3.90.1150.10">
    <property type="entry name" value="Aspartate Aminotransferase, domain 1"/>
    <property type="match status" value="1"/>
</dbReference>
<dbReference type="SUPFAM" id="SSF46785">
    <property type="entry name" value="Winged helix' DNA-binding domain"/>
    <property type="match status" value="1"/>
</dbReference>
<dbReference type="GO" id="GO:0030170">
    <property type="term" value="F:pyridoxal phosphate binding"/>
    <property type="evidence" value="ECO:0007669"/>
    <property type="project" value="InterPro"/>
</dbReference>
<dbReference type="InterPro" id="IPR015422">
    <property type="entry name" value="PyrdxlP-dep_Trfase_small"/>
</dbReference>
<dbReference type="EMBL" id="JMQN01000040">
    <property type="protein sequence ID" value="KEA63035.1"/>
    <property type="molecule type" value="Genomic_DNA"/>
</dbReference>
<dbReference type="InterPro" id="IPR051446">
    <property type="entry name" value="HTH_trans_reg/aminotransferase"/>
</dbReference>
<dbReference type="Proteomes" id="UP000028252">
    <property type="component" value="Unassembled WGS sequence"/>
</dbReference>
<dbReference type="eggNOG" id="COG1167">
    <property type="taxonomic scope" value="Bacteria"/>
</dbReference>
<evidence type="ECO:0000259" key="6">
    <source>
        <dbReference type="PROSITE" id="PS50949"/>
    </source>
</evidence>
<dbReference type="GO" id="GO:0003700">
    <property type="term" value="F:DNA-binding transcription factor activity"/>
    <property type="evidence" value="ECO:0007669"/>
    <property type="project" value="InterPro"/>
</dbReference>
<feature type="domain" description="HTH gntR-type" evidence="6">
    <location>
        <begin position="26"/>
        <end position="94"/>
    </location>
</feature>
<dbReference type="InterPro" id="IPR036388">
    <property type="entry name" value="WH-like_DNA-bd_sf"/>
</dbReference>
<keyword evidence="7" id="KW-0808">Transferase</keyword>
<dbReference type="InterPro" id="IPR015421">
    <property type="entry name" value="PyrdxlP-dep_Trfase_major"/>
</dbReference>
<dbReference type="CDD" id="cd07377">
    <property type="entry name" value="WHTH_GntR"/>
    <property type="match status" value="1"/>
</dbReference>
<dbReference type="PRINTS" id="PR00035">
    <property type="entry name" value="HTHGNTR"/>
</dbReference>
<dbReference type="PROSITE" id="PS50949">
    <property type="entry name" value="HTH_GNTR"/>
    <property type="match status" value="1"/>
</dbReference>
<dbReference type="GO" id="GO:0004069">
    <property type="term" value="F:L-aspartate:2-oxoglutarate aminotransferase activity"/>
    <property type="evidence" value="ECO:0007669"/>
    <property type="project" value="UniProtKB-EC"/>
</dbReference>
<dbReference type="PATRIC" id="fig|1232683.4.peg.2511"/>
<evidence type="ECO:0000313" key="7">
    <source>
        <dbReference type="EMBL" id="KEA63035.1"/>
    </source>
</evidence>
<accession>A0A081FWY0</accession>
<dbReference type="InterPro" id="IPR036390">
    <property type="entry name" value="WH_DNA-bd_sf"/>
</dbReference>
<evidence type="ECO:0000256" key="5">
    <source>
        <dbReference type="ARBA" id="ARBA00023163"/>
    </source>
</evidence>
<keyword evidence="8" id="KW-1185">Reference proteome</keyword>